<organism evidence="2 3">
    <name type="scientific">Fonsecaea pedrosoi CBS 271.37</name>
    <dbReference type="NCBI Taxonomy" id="1442368"/>
    <lineage>
        <taxon>Eukaryota</taxon>
        <taxon>Fungi</taxon>
        <taxon>Dikarya</taxon>
        <taxon>Ascomycota</taxon>
        <taxon>Pezizomycotina</taxon>
        <taxon>Eurotiomycetes</taxon>
        <taxon>Chaetothyriomycetidae</taxon>
        <taxon>Chaetothyriales</taxon>
        <taxon>Herpotrichiellaceae</taxon>
        <taxon>Fonsecaea</taxon>
    </lineage>
</organism>
<dbReference type="RefSeq" id="XP_013280392.1">
    <property type="nucleotide sequence ID" value="XM_013424938.1"/>
</dbReference>
<reference evidence="2 3" key="1">
    <citation type="submission" date="2015-01" db="EMBL/GenBank/DDBJ databases">
        <title>The Genome Sequence of Fonsecaea pedrosoi CBS 271.37.</title>
        <authorList>
            <consortium name="The Broad Institute Genomics Platform"/>
            <person name="Cuomo C."/>
            <person name="de Hoog S."/>
            <person name="Gorbushina A."/>
            <person name="Stielow B."/>
            <person name="Teixiera M."/>
            <person name="Abouelleil A."/>
            <person name="Chapman S.B."/>
            <person name="Priest M."/>
            <person name="Young S.K."/>
            <person name="Wortman J."/>
            <person name="Nusbaum C."/>
            <person name="Birren B."/>
        </authorList>
    </citation>
    <scope>NUCLEOTIDE SEQUENCE [LARGE SCALE GENOMIC DNA]</scope>
    <source>
        <strain evidence="2 3">CBS 271.37</strain>
    </source>
</reference>
<name>A0A0D2GW70_9EURO</name>
<dbReference type="VEuPathDB" id="FungiDB:Z517_09028"/>
<feature type="region of interest" description="Disordered" evidence="1">
    <location>
        <begin position="1"/>
        <end position="41"/>
    </location>
</feature>
<evidence type="ECO:0000313" key="2">
    <source>
        <dbReference type="EMBL" id="KIW76584.1"/>
    </source>
</evidence>
<dbReference type="GeneID" id="25308518"/>
<evidence type="ECO:0000256" key="1">
    <source>
        <dbReference type="SAM" id="MobiDB-lite"/>
    </source>
</evidence>
<dbReference type="Proteomes" id="UP000053029">
    <property type="component" value="Unassembled WGS sequence"/>
</dbReference>
<dbReference type="AlphaFoldDB" id="A0A0D2GW70"/>
<evidence type="ECO:0000313" key="3">
    <source>
        <dbReference type="Proteomes" id="UP000053029"/>
    </source>
</evidence>
<accession>A0A0D2GW70</accession>
<protein>
    <submittedName>
        <fullName evidence="2">Uncharacterized protein</fullName>
    </submittedName>
</protein>
<dbReference type="HOGENOM" id="CLU_2236637_0_0_1"/>
<dbReference type="EMBL" id="KN846974">
    <property type="protein sequence ID" value="KIW76584.1"/>
    <property type="molecule type" value="Genomic_DNA"/>
</dbReference>
<proteinExistence type="predicted"/>
<feature type="compositionally biased region" description="Low complexity" evidence="1">
    <location>
        <begin position="1"/>
        <end position="12"/>
    </location>
</feature>
<feature type="region of interest" description="Disordered" evidence="1">
    <location>
        <begin position="59"/>
        <end position="80"/>
    </location>
</feature>
<gene>
    <name evidence="2" type="ORF">Z517_09028</name>
</gene>
<sequence>MPSDSKSCGGASSDKKDGSSSGSGSGSGSGSSNTCSARTWSSEDYDRLATAVTAAVKAEYGTYGGTTRDASGNESSKTDVKWQWQATTDLDDNKDVWRKAAKPTR</sequence>
<dbReference type="OrthoDB" id="10565272at2759"/>
<keyword evidence="3" id="KW-1185">Reference proteome</keyword>